<comment type="caution">
    <text evidence="1">The sequence shown here is derived from an EMBL/GenBank/DDBJ whole genome shotgun (WGS) entry which is preliminary data.</text>
</comment>
<name>A0A433VD59_9CYAN</name>
<reference evidence="1" key="1">
    <citation type="submission" date="2018-12" db="EMBL/GenBank/DDBJ databases">
        <authorList>
            <person name="Will S."/>
            <person name="Neumann-Schaal M."/>
            <person name="Henke P."/>
        </authorList>
    </citation>
    <scope>NUCLEOTIDE SEQUENCE</scope>
    <source>
        <strain evidence="1">PCC 7102</strain>
    </source>
</reference>
<keyword evidence="2" id="KW-1185">Reference proteome</keyword>
<reference evidence="1" key="2">
    <citation type="journal article" date="2019" name="Genome Biol. Evol.">
        <title>Day and night: Metabolic profiles and evolutionary relationships of six axenic non-marine cyanobacteria.</title>
        <authorList>
            <person name="Will S.E."/>
            <person name="Henke P."/>
            <person name="Boedeker C."/>
            <person name="Huang S."/>
            <person name="Brinkmann H."/>
            <person name="Rohde M."/>
            <person name="Jarek M."/>
            <person name="Friedl T."/>
            <person name="Seufert S."/>
            <person name="Schumacher M."/>
            <person name="Overmann J."/>
            <person name="Neumann-Schaal M."/>
            <person name="Petersen J."/>
        </authorList>
    </citation>
    <scope>NUCLEOTIDE SEQUENCE [LARGE SCALE GENOMIC DNA]</scope>
    <source>
        <strain evidence="1">PCC 7102</strain>
    </source>
</reference>
<gene>
    <name evidence="1" type="ORF">DSM106972_049270</name>
</gene>
<evidence type="ECO:0000313" key="2">
    <source>
        <dbReference type="Proteomes" id="UP000271624"/>
    </source>
</evidence>
<dbReference type="AlphaFoldDB" id="A0A433VD59"/>
<accession>A0A433VD59</accession>
<organism evidence="1 2">
    <name type="scientific">Dulcicalothrix desertica PCC 7102</name>
    <dbReference type="NCBI Taxonomy" id="232991"/>
    <lineage>
        <taxon>Bacteria</taxon>
        <taxon>Bacillati</taxon>
        <taxon>Cyanobacteriota</taxon>
        <taxon>Cyanophyceae</taxon>
        <taxon>Nostocales</taxon>
        <taxon>Calotrichaceae</taxon>
        <taxon>Dulcicalothrix</taxon>
    </lineage>
</organism>
<sequence length="122" mass="14357">MNINEKSTSRANYSCIFIMNKNNTTQLELDFFVIQRGTRVRVRGYDCHNWLDLTNSIGVVDYYSQATGDYLIYFKDKPGIAEGTRLTLYYRREQLEIIPGKRGKCSWEYVVNKKNESKLEHN</sequence>
<dbReference type="Proteomes" id="UP000271624">
    <property type="component" value="Unassembled WGS sequence"/>
</dbReference>
<dbReference type="EMBL" id="RSCL01000012">
    <property type="protein sequence ID" value="RUT04013.1"/>
    <property type="molecule type" value="Genomic_DNA"/>
</dbReference>
<protein>
    <submittedName>
        <fullName evidence="1">Uncharacterized protein</fullName>
    </submittedName>
</protein>
<evidence type="ECO:0000313" key="1">
    <source>
        <dbReference type="EMBL" id="RUT04013.1"/>
    </source>
</evidence>
<proteinExistence type="predicted"/>